<dbReference type="PRINTS" id="PR00722">
    <property type="entry name" value="CHYMOTRYPSIN"/>
</dbReference>
<dbReference type="InterPro" id="IPR001254">
    <property type="entry name" value="Trypsin_dom"/>
</dbReference>
<dbReference type="CDD" id="cd00190">
    <property type="entry name" value="Tryp_SPc"/>
    <property type="match status" value="1"/>
</dbReference>
<evidence type="ECO:0000256" key="2">
    <source>
        <dbReference type="ARBA" id="ARBA00022801"/>
    </source>
</evidence>
<accession>A0AAV2R0H3</accession>
<comment type="caution">
    <text evidence="5">Lacks conserved residue(s) required for the propagation of feature annotation.</text>
</comment>
<evidence type="ECO:0000313" key="11">
    <source>
        <dbReference type="EMBL" id="CAL4109761.1"/>
    </source>
</evidence>
<sequence length="700" mass="77157">MWKIFISTLSIVMYCWLTVQALPSRQRSRPKSSRGRNRNVTTSQDDTSWSQCGQHNLLIGTTVHFTSMNFPKPYPRNHRCQYEFNCDAVMIFQCSEFKIQRTRGCNKEFVSVYDASGRLAKTCGARRSPEATTDEGFLGVRFATNKDKIRRSGFNCSVSCELASPGRYDMQPDSDSLLSSTPPNERCHCGEGNFFTRIVGGRDTEQYEYPWQVGLVKSDQIPFCGGSLVSSHFVLTAAHCVYNIPKEEYSLVFGEHDWKNASDSIHRDVDQIFIHPDYDHNSQDYDITLIRVSVAIDIYTFVTSPVCLPTNTADYTGQIAVATGWGATAEFGPQVSTTLQEVEVQIIEDSQCSLAYSGRVTERMQCAGVPGGGKDSCQGDSGGPLVVKDNGLYVITGITSWGLGCAREGKPGVYTKVQSLLPWIIGSMGNEKGCSIVNGYQSSNSIQIPKVDDITTISETNTFEPHTSALIQETPPITTLPSLPCKCGPLIQPSMLMAHSLQHHPWTLSLYSLGKQKKLFCSGTIISTRNILTAASCVQNRSLSSFHIRANEETFGESLPRAINRKAVEVVINNDLALLTLATSISLTRYPTLKPACLPQESQEFLGSPNIHSGYDFGRVSATSGIWMENDNPNRLTFSTKTEAFCGEDLGGPIVTRQGDHNYLAGIAIDSNCGNNQESAKVSAYYDWIMSHHSGRLCSM</sequence>
<dbReference type="Gene3D" id="2.40.10.10">
    <property type="entry name" value="Trypsin-like serine proteases"/>
    <property type="match status" value="3"/>
</dbReference>
<evidence type="ECO:0000256" key="3">
    <source>
        <dbReference type="ARBA" id="ARBA00022825"/>
    </source>
</evidence>
<feature type="chain" id="PRO_5043875648" evidence="8">
    <location>
        <begin position="22"/>
        <end position="700"/>
    </location>
</feature>
<protein>
    <submittedName>
        <fullName evidence="11">Uncharacterized protein</fullName>
    </submittedName>
</protein>
<evidence type="ECO:0000313" key="12">
    <source>
        <dbReference type="Proteomes" id="UP001497623"/>
    </source>
</evidence>
<keyword evidence="8" id="KW-0732">Signal</keyword>
<dbReference type="InterPro" id="IPR018114">
    <property type="entry name" value="TRYPSIN_HIS"/>
</dbReference>
<dbReference type="InterPro" id="IPR009003">
    <property type="entry name" value="Peptidase_S1_PA"/>
</dbReference>
<dbReference type="Proteomes" id="UP001497623">
    <property type="component" value="Unassembled WGS sequence"/>
</dbReference>
<dbReference type="SUPFAM" id="SSF50494">
    <property type="entry name" value="Trypsin-like serine proteases"/>
    <property type="match status" value="2"/>
</dbReference>
<dbReference type="FunFam" id="2.40.10.10:FF:000003">
    <property type="entry name" value="Transmembrane serine protease 3"/>
    <property type="match status" value="1"/>
</dbReference>
<keyword evidence="4" id="KW-1015">Disulfide bond</keyword>
<dbReference type="Pfam" id="PF00431">
    <property type="entry name" value="CUB"/>
    <property type="match status" value="1"/>
</dbReference>
<evidence type="ECO:0000256" key="4">
    <source>
        <dbReference type="ARBA" id="ARBA00023157"/>
    </source>
</evidence>
<dbReference type="PROSITE" id="PS00134">
    <property type="entry name" value="TRYPSIN_HIS"/>
    <property type="match status" value="1"/>
</dbReference>
<dbReference type="GO" id="GO:0004252">
    <property type="term" value="F:serine-type endopeptidase activity"/>
    <property type="evidence" value="ECO:0007669"/>
    <property type="project" value="InterPro"/>
</dbReference>
<feature type="domain" description="Peptidase S1" evidence="10">
    <location>
        <begin position="198"/>
        <end position="429"/>
    </location>
</feature>
<evidence type="ECO:0000256" key="8">
    <source>
        <dbReference type="SAM" id="SignalP"/>
    </source>
</evidence>
<organism evidence="11 12">
    <name type="scientific">Meganyctiphanes norvegica</name>
    <name type="common">Northern krill</name>
    <name type="synonym">Thysanopoda norvegica</name>
    <dbReference type="NCBI Taxonomy" id="48144"/>
    <lineage>
        <taxon>Eukaryota</taxon>
        <taxon>Metazoa</taxon>
        <taxon>Ecdysozoa</taxon>
        <taxon>Arthropoda</taxon>
        <taxon>Crustacea</taxon>
        <taxon>Multicrustacea</taxon>
        <taxon>Malacostraca</taxon>
        <taxon>Eumalacostraca</taxon>
        <taxon>Eucarida</taxon>
        <taxon>Euphausiacea</taxon>
        <taxon>Euphausiidae</taxon>
        <taxon>Meganyctiphanes</taxon>
    </lineage>
</organism>
<dbReference type="SMART" id="SM00020">
    <property type="entry name" value="Tryp_SPc"/>
    <property type="match status" value="1"/>
</dbReference>
<keyword evidence="12" id="KW-1185">Reference proteome</keyword>
<feature type="compositionally biased region" description="Basic residues" evidence="7">
    <location>
        <begin position="27"/>
        <end position="37"/>
    </location>
</feature>
<comment type="caution">
    <text evidence="11">The sequence shown here is derived from an EMBL/GenBank/DDBJ whole genome shotgun (WGS) entry which is preliminary data.</text>
</comment>
<dbReference type="CDD" id="cd00041">
    <property type="entry name" value="CUB"/>
    <property type="match status" value="1"/>
</dbReference>
<proteinExistence type="predicted"/>
<dbReference type="InterPro" id="IPR035914">
    <property type="entry name" value="Sperma_CUB_dom_sf"/>
</dbReference>
<dbReference type="SMART" id="SM00042">
    <property type="entry name" value="CUB"/>
    <property type="match status" value="1"/>
</dbReference>
<dbReference type="InterPro" id="IPR000859">
    <property type="entry name" value="CUB_dom"/>
</dbReference>
<evidence type="ECO:0000256" key="1">
    <source>
        <dbReference type="ARBA" id="ARBA00022670"/>
    </source>
</evidence>
<dbReference type="InterPro" id="IPR043504">
    <property type="entry name" value="Peptidase_S1_PA_chymotrypsin"/>
</dbReference>
<feature type="compositionally biased region" description="Polar residues" evidence="7">
    <location>
        <begin position="38"/>
        <end position="48"/>
    </location>
</feature>
<evidence type="ECO:0000259" key="9">
    <source>
        <dbReference type="PROSITE" id="PS01180"/>
    </source>
</evidence>
<dbReference type="PANTHER" id="PTHR24252:SF7">
    <property type="entry name" value="HYALIN"/>
    <property type="match status" value="1"/>
</dbReference>
<dbReference type="Gene3D" id="2.60.120.290">
    <property type="entry name" value="Spermadhesin, CUB domain"/>
    <property type="match status" value="1"/>
</dbReference>
<dbReference type="PROSITE" id="PS01180">
    <property type="entry name" value="CUB"/>
    <property type="match status" value="1"/>
</dbReference>
<dbReference type="PANTHER" id="PTHR24252">
    <property type="entry name" value="ACROSIN-RELATED"/>
    <property type="match status" value="1"/>
</dbReference>
<evidence type="ECO:0000259" key="10">
    <source>
        <dbReference type="PROSITE" id="PS50240"/>
    </source>
</evidence>
<dbReference type="PROSITE" id="PS00135">
    <property type="entry name" value="TRYPSIN_SER"/>
    <property type="match status" value="1"/>
</dbReference>
<keyword evidence="1 6" id="KW-0645">Protease</keyword>
<feature type="region of interest" description="Disordered" evidence="7">
    <location>
        <begin position="27"/>
        <end position="48"/>
    </location>
</feature>
<dbReference type="InterPro" id="IPR033116">
    <property type="entry name" value="TRYPSIN_SER"/>
</dbReference>
<feature type="domain" description="Peptidase S1" evidence="10">
    <location>
        <begin position="490"/>
        <end position="694"/>
    </location>
</feature>
<gene>
    <name evidence="11" type="ORF">MNOR_LOCUS19187</name>
</gene>
<feature type="domain" description="CUB" evidence="9">
    <location>
        <begin position="52"/>
        <end position="161"/>
    </location>
</feature>
<dbReference type="AlphaFoldDB" id="A0AAV2R0H3"/>
<keyword evidence="2 6" id="KW-0378">Hydrolase</keyword>
<dbReference type="PROSITE" id="PS50240">
    <property type="entry name" value="TRYPSIN_DOM"/>
    <property type="match status" value="2"/>
</dbReference>
<dbReference type="EMBL" id="CAXKWB010014127">
    <property type="protein sequence ID" value="CAL4109761.1"/>
    <property type="molecule type" value="Genomic_DNA"/>
</dbReference>
<feature type="signal peptide" evidence="8">
    <location>
        <begin position="1"/>
        <end position="21"/>
    </location>
</feature>
<dbReference type="SUPFAM" id="SSF49854">
    <property type="entry name" value="Spermadhesin, CUB domain"/>
    <property type="match status" value="1"/>
</dbReference>
<name>A0AAV2R0H3_MEGNR</name>
<reference evidence="11 12" key="1">
    <citation type="submission" date="2024-05" db="EMBL/GenBank/DDBJ databases">
        <authorList>
            <person name="Wallberg A."/>
        </authorList>
    </citation>
    <scope>NUCLEOTIDE SEQUENCE [LARGE SCALE GENOMIC DNA]</scope>
</reference>
<dbReference type="InterPro" id="IPR001314">
    <property type="entry name" value="Peptidase_S1A"/>
</dbReference>
<dbReference type="Pfam" id="PF00089">
    <property type="entry name" value="Trypsin"/>
    <property type="match status" value="2"/>
</dbReference>
<keyword evidence="3 6" id="KW-0720">Serine protease</keyword>
<evidence type="ECO:0000256" key="6">
    <source>
        <dbReference type="RuleBase" id="RU363034"/>
    </source>
</evidence>
<evidence type="ECO:0000256" key="7">
    <source>
        <dbReference type="SAM" id="MobiDB-lite"/>
    </source>
</evidence>
<dbReference type="GO" id="GO:0006508">
    <property type="term" value="P:proteolysis"/>
    <property type="evidence" value="ECO:0007669"/>
    <property type="project" value="UniProtKB-KW"/>
</dbReference>
<evidence type="ECO:0000256" key="5">
    <source>
        <dbReference type="PROSITE-ProRule" id="PRU00059"/>
    </source>
</evidence>